<dbReference type="InterPro" id="IPR051396">
    <property type="entry name" value="Bact_Antivir_Def_Nuclease"/>
</dbReference>
<evidence type="ECO:0000313" key="3">
    <source>
        <dbReference type="Proteomes" id="UP001142592"/>
    </source>
</evidence>
<evidence type="ECO:0000259" key="1">
    <source>
        <dbReference type="Pfam" id="PF13304"/>
    </source>
</evidence>
<dbReference type="RefSeq" id="WP_010599266.1">
    <property type="nucleotide sequence ID" value="NZ_JAPJUH010000002.1"/>
</dbReference>
<evidence type="ECO:0000313" key="2">
    <source>
        <dbReference type="EMBL" id="MCX3264225.1"/>
    </source>
</evidence>
<feature type="domain" description="ATPase AAA-type core" evidence="1">
    <location>
        <begin position="1222"/>
        <end position="1482"/>
    </location>
</feature>
<keyword evidence="3" id="KW-1185">Reference proteome</keyword>
<dbReference type="Pfam" id="PF13304">
    <property type="entry name" value="AAA_21"/>
    <property type="match status" value="1"/>
</dbReference>
<dbReference type="PANTHER" id="PTHR43581:SF4">
    <property type="entry name" value="ATP_GTP PHOSPHATASE"/>
    <property type="match status" value="1"/>
</dbReference>
<comment type="caution">
    <text evidence="2">The sequence shown here is derived from an EMBL/GenBank/DDBJ whole genome shotgun (WGS) entry which is preliminary data.</text>
</comment>
<protein>
    <submittedName>
        <fullName evidence="2">AAA family ATPase</fullName>
    </submittedName>
</protein>
<dbReference type="InterPro" id="IPR027417">
    <property type="entry name" value="P-loop_NTPase"/>
</dbReference>
<dbReference type="GO" id="GO:0005524">
    <property type="term" value="F:ATP binding"/>
    <property type="evidence" value="ECO:0007669"/>
    <property type="project" value="InterPro"/>
</dbReference>
<proteinExistence type="predicted"/>
<dbReference type="Proteomes" id="UP001142592">
    <property type="component" value="Unassembled WGS sequence"/>
</dbReference>
<dbReference type="GO" id="GO:0016887">
    <property type="term" value="F:ATP hydrolysis activity"/>
    <property type="evidence" value="ECO:0007669"/>
    <property type="project" value="InterPro"/>
</dbReference>
<reference evidence="2" key="1">
    <citation type="submission" date="2022-11" db="EMBL/GenBank/DDBJ databases">
        <authorList>
            <person name="Graham C."/>
            <person name="Newman J.D."/>
        </authorList>
    </citation>
    <scope>NUCLEOTIDE SEQUENCE</scope>
    <source>
        <strain evidence="2">DSM 19486</strain>
    </source>
</reference>
<sequence length="1540" mass="179944">MIYFHYCQNYLENTNDQSAKLILKKLTEYSVRDTLRGINSIACHTGGIFVLNISSPHLKIIMEEKRIDFGEKQITVYFVRDLLNASSMYNWLQYYVEIRDGKWLEYNPLPDFEQNAFIHYYESTSNAVGKKKEYPPNNLIEWHRDYRLKVDYDIYESEDWVKFAINSSPSDGMKDDEAKLYKLALDSLSNGELNNHASYETICIRENCDIRVVELHDICIYYLEIILPTVNTPIFLLINGANKVTQFDHYNNIKENLKDRDYKIDSIERVQRLALRAYPKWALKNADLWKAIQKNSETGNLSLLPEQTVFLKEFTFPKYINGQAGSGKSTMLYYLFANTYYFKCFGEIEGDVIFLTENENLLKHTKKSVVELLQCNPEFELSFEDISNVDKNFMSFKNFLLSQIPDDVDSFRNDKYLDFSRFKMLYESSAIPTHVIKKYSAELSWFILSTYINGYDLDFQITSENYEEKMPSEGKKLVSLDDLRGIEREILPFYRKQIEENGYWDKIKIIRYIKDNLQKEKLYEVIFCDEAQDFSRVELRYILGLSSYLHYDLSTTEQVPIVFAGDALQTVNPTGFRAAEVKDMLYEELKQIAGFKLDTDKIEYAPEFNYRSSQAIVNVANAIQYWRKKNFESIIKKPQIAKRPEFGKDNNLNIFIDFKSVEQNENNIIDKLKYKIFIIPVNFDDKEEYIRTNAILKSFPEANIKTAVEAKGIDYEQVVIFGFGEYGMSIENLEEYERRFFYNKLYVAVTRAQLELIILDSNDSQEKFWLKMIRFYADSSWSNDSGVQPKEIQETIVFGANQIPQILQSTPEMALANAYKDKEQGVFSKNPFLLRIAAHQFLKLGKKDEHFICLALMYKLREEWHESAKYYLNKDVGYQGIPEAALIYWEGKLLNEFLKFSLKPENEENHIKTIIATLMLTGELEGSQLRSLRESRNKIRGILYDTPWMHEIINQLLQLLETSSDTESIKLLIDVFEEICSNEYTDVWLKIGEKNLQIKRYEYAVEAFEKIGHEGVSFITAKIQISKQSGKVIEEVFWLGSLMKEPQLNELKRKEIRSEIIELYKLNREIFIQDGITPPQTLLFIYSSLLKEGNLHSDILLICKCAEKTFLQINKKTVEIVTFYHQFMIESKRNTEIFQFVLTRWVRTMLLGGFHIPEVNEIYRAVCAANKIRFHYFTEEEIIRIPAIPSSIISEPPFHFKNVSIRNFRKLQNVTVENLGLINLVVGDNNVGKTTFLESLLFTSDPEQLLTRLAFAFIERKNLFPSVSITSEGSRYFYKLEKNFLLDFKNHHNPTSPTEYIIENNRSEWKYTLHLDDLRQHDISPGTISFSEDNWLLVEELNAVDLVKTPLIAYGKGFGSDLAKSYFEEVISRPEIEKNVVQSMRLFIPGVERIIADTATGGIHIYDRDFPEIPLPLHQYGEGANKLFRILVLLVIHREKRVLIDEIDAGIHFSRFPAFWKTIITVAIENNTQIIATTHNDECIKYYAQILEKLGLDCQKRARVVQLKNVADQIKIRSYEYNSFNEAIDNNFELRGGDKL</sequence>
<gene>
    <name evidence="2" type="ORF">OQZ29_05675</name>
</gene>
<name>A0A9X3DDQ3_9SPHI</name>
<dbReference type="EMBL" id="JAPJUH010000002">
    <property type="protein sequence ID" value="MCX3264225.1"/>
    <property type="molecule type" value="Genomic_DNA"/>
</dbReference>
<organism evidence="2 3">
    <name type="scientific">Pedobacter agri</name>
    <dbReference type="NCBI Taxonomy" id="454586"/>
    <lineage>
        <taxon>Bacteria</taxon>
        <taxon>Pseudomonadati</taxon>
        <taxon>Bacteroidota</taxon>
        <taxon>Sphingobacteriia</taxon>
        <taxon>Sphingobacteriales</taxon>
        <taxon>Sphingobacteriaceae</taxon>
        <taxon>Pedobacter</taxon>
    </lineage>
</organism>
<dbReference type="PANTHER" id="PTHR43581">
    <property type="entry name" value="ATP/GTP PHOSPHATASE"/>
    <property type="match status" value="1"/>
</dbReference>
<dbReference type="SUPFAM" id="SSF52540">
    <property type="entry name" value="P-loop containing nucleoside triphosphate hydrolases"/>
    <property type="match status" value="2"/>
</dbReference>
<dbReference type="Gene3D" id="3.40.50.300">
    <property type="entry name" value="P-loop containing nucleotide triphosphate hydrolases"/>
    <property type="match status" value="3"/>
</dbReference>
<dbReference type="InterPro" id="IPR003959">
    <property type="entry name" value="ATPase_AAA_core"/>
</dbReference>
<accession>A0A9X3DDQ3</accession>